<dbReference type="Proteomes" id="UP000054359">
    <property type="component" value="Unassembled WGS sequence"/>
</dbReference>
<dbReference type="EC" id="3.7.1.2" evidence="5"/>
<dbReference type="InterPro" id="IPR036663">
    <property type="entry name" value="Fumarylacetoacetase_C_sf"/>
</dbReference>
<dbReference type="GO" id="GO:0046872">
    <property type="term" value="F:metal ion binding"/>
    <property type="evidence" value="ECO:0007669"/>
    <property type="project" value="UniProtKB-UniRule"/>
</dbReference>
<feature type="non-terminal residue" evidence="7">
    <location>
        <position position="97"/>
    </location>
</feature>
<proteinExistence type="inferred from homology"/>
<dbReference type="STRING" id="407821.A0A087T8H8"/>
<comment type="pathway">
    <text evidence="5">Amino-acid degradation; L-phenylalanine degradation; acetoacetate and fumarate from L-phenylalanine: step 6/6.</text>
</comment>
<evidence type="ECO:0000313" key="7">
    <source>
        <dbReference type="EMBL" id="KFM61417.1"/>
    </source>
</evidence>
<dbReference type="OrthoDB" id="9971669at2759"/>
<dbReference type="SUPFAM" id="SSF56529">
    <property type="entry name" value="FAH"/>
    <property type="match status" value="1"/>
</dbReference>
<comment type="similarity">
    <text evidence="2 5">Belongs to the FAH family.</text>
</comment>
<sequence length="97" mass="10535">MYWTMKQQLVHHTITGCNMNAGDLLASGTISGKAPDSYGSMLELSWKGTKPITLVDGQIRKFLQDGDEVTLTGYCQGDGYRVGFGTCTGKLLPALQF</sequence>
<keyword evidence="5" id="KW-0585">Phenylalanine catabolism</keyword>
<keyword evidence="8" id="KW-1185">Reference proteome</keyword>
<feature type="binding site" evidence="4">
    <location>
        <position position="29"/>
    </location>
    <ligand>
        <name>substrate</name>
    </ligand>
</feature>
<protein>
    <recommendedName>
        <fullName evidence="3 5">Fumarylacetoacetase</fullName>
        <ecNumber evidence="5">3.7.1.2</ecNumber>
    </recommendedName>
    <alternativeName>
        <fullName evidence="5">Fumarylacetoacetate hydrolase</fullName>
    </alternativeName>
</protein>
<comment type="cofactor">
    <cofactor evidence="5">
        <name>Mg(2+)</name>
        <dbReference type="ChEBI" id="CHEBI:18420"/>
    </cofactor>
    <cofactor evidence="5">
        <name>Ca(2+)</name>
        <dbReference type="ChEBI" id="CHEBI:29108"/>
    </cofactor>
</comment>
<dbReference type="OMA" id="HCENDEI"/>
<dbReference type="GO" id="GO:1902000">
    <property type="term" value="P:homogentisate catabolic process"/>
    <property type="evidence" value="ECO:0007669"/>
    <property type="project" value="TreeGrafter"/>
</dbReference>
<keyword evidence="5" id="KW-0378">Hydrolase</keyword>
<dbReference type="PANTHER" id="PTHR43069:SF2">
    <property type="entry name" value="FUMARYLACETOACETASE"/>
    <property type="match status" value="1"/>
</dbReference>
<keyword evidence="5" id="KW-0460">Magnesium</keyword>
<dbReference type="GO" id="GO:0006559">
    <property type="term" value="P:L-phenylalanine catabolic process"/>
    <property type="evidence" value="ECO:0007669"/>
    <property type="project" value="UniProtKB-UniRule"/>
</dbReference>
<dbReference type="Pfam" id="PF01557">
    <property type="entry name" value="FAA_hydrolase"/>
    <property type="match status" value="1"/>
</dbReference>
<dbReference type="Gene3D" id="3.90.850.10">
    <property type="entry name" value="Fumarylacetoacetase-like, C-terminal domain"/>
    <property type="match status" value="1"/>
</dbReference>
<organism evidence="7 8">
    <name type="scientific">Stegodyphus mimosarum</name>
    <name type="common">African social velvet spider</name>
    <dbReference type="NCBI Taxonomy" id="407821"/>
    <lineage>
        <taxon>Eukaryota</taxon>
        <taxon>Metazoa</taxon>
        <taxon>Ecdysozoa</taxon>
        <taxon>Arthropoda</taxon>
        <taxon>Chelicerata</taxon>
        <taxon>Arachnida</taxon>
        <taxon>Araneae</taxon>
        <taxon>Araneomorphae</taxon>
        <taxon>Entelegynae</taxon>
        <taxon>Eresoidea</taxon>
        <taxon>Eresidae</taxon>
        <taxon>Stegodyphus</taxon>
    </lineage>
</organism>
<feature type="domain" description="Fumarylacetoacetase-like C-terminal" evidence="6">
    <location>
        <begin position="1"/>
        <end position="88"/>
    </location>
</feature>
<dbReference type="GO" id="GO:0006572">
    <property type="term" value="P:L-tyrosine catabolic process"/>
    <property type="evidence" value="ECO:0007669"/>
    <property type="project" value="UniProtKB-UniRule"/>
</dbReference>
<dbReference type="EMBL" id="KK113947">
    <property type="protein sequence ID" value="KFM61417.1"/>
    <property type="molecule type" value="Genomic_DNA"/>
</dbReference>
<dbReference type="GO" id="GO:0004334">
    <property type="term" value="F:fumarylacetoacetase activity"/>
    <property type="evidence" value="ECO:0007669"/>
    <property type="project" value="UniProtKB-UniRule"/>
</dbReference>
<gene>
    <name evidence="7" type="ORF">X975_10489</name>
</gene>
<evidence type="ECO:0000256" key="2">
    <source>
        <dbReference type="ARBA" id="ARBA00010211"/>
    </source>
</evidence>
<dbReference type="PANTHER" id="PTHR43069">
    <property type="entry name" value="FUMARYLACETOACETASE"/>
    <property type="match status" value="1"/>
</dbReference>
<evidence type="ECO:0000256" key="4">
    <source>
        <dbReference type="PIRSR" id="PIRSR605959-2"/>
    </source>
</evidence>
<dbReference type="InterPro" id="IPR011234">
    <property type="entry name" value="Fumarylacetoacetase-like_C"/>
</dbReference>
<dbReference type="PROSITE" id="PS51257">
    <property type="entry name" value="PROKAR_LIPOPROTEIN"/>
    <property type="match status" value="1"/>
</dbReference>
<dbReference type="InterPro" id="IPR005959">
    <property type="entry name" value="Fumarylacetoacetase"/>
</dbReference>
<evidence type="ECO:0000256" key="3">
    <source>
        <dbReference type="ARBA" id="ARBA00014741"/>
    </source>
</evidence>
<name>A0A087T8H8_STEMI</name>
<dbReference type="UniPathway" id="UPA00139">
    <property type="reaction ID" value="UER00341"/>
</dbReference>
<evidence type="ECO:0000313" key="8">
    <source>
        <dbReference type="Proteomes" id="UP000054359"/>
    </source>
</evidence>
<reference evidence="7 8" key="1">
    <citation type="submission" date="2013-11" db="EMBL/GenBank/DDBJ databases">
        <title>Genome sequencing of Stegodyphus mimosarum.</title>
        <authorList>
            <person name="Bechsgaard J."/>
        </authorList>
    </citation>
    <scope>NUCLEOTIDE SEQUENCE [LARGE SCALE GENOMIC DNA]</scope>
</reference>
<comment type="catalytic activity">
    <reaction evidence="1 5">
        <text>4-fumarylacetoacetate + H2O = acetoacetate + fumarate + H(+)</text>
        <dbReference type="Rhea" id="RHEA:10244"/>
        <dbReference type="ChEBI" id="CHEBI:13705"/>
        <dbReference type="ChEBI" id="CHEBI:15377"/>
        <dbReference type="ChEBI" id="CHEBI:15378"/>
        <dbReference type="ChEBI" id="CHEBI:18034"/>
        <dbReference type="ChEBI" id="CHEBI:29806"/>
        <dbReference type="EC" id="3.7.1.2"/>
    </reaction>
</comment>
<accession>A0A087T8H8</accession>
<keyword evidence="5" id="KW-0479">Metal-binding</keyword>
<keyword evidence="5" id="KW-0828">Tyrosine catabolism</keyword>
<dbReference type="AlphaFoldDB" id="A0A087T8H8"/>
<evidence type="ECO:0000256" key="1">
    <source>
        <dbReference type="ARBA" id="ARBA00000353"/>
    </source>
</evidence>
<keyword evidence="5" id="KW-0106">Calcium</keyword>
<evidence type="ECO:0000259" key="6">
    <source>
        <dbReference type="Pfam" id="PF01557"/>
    </source>
</evidence>
<evidence type="ECO:0000256" key="5">
    <source>
        <dbReference type="RuleBase" id="RU366008"/>
    </source>
</evidence>